<proteinExistence type="predicted"/>
<organism evidence="2 3">
    <name type="scientific">Mucilaginibacter jinjuensis</name>
    <dbReference type="NCBI Taxonomy" id="1176721"/>
    <lineage>
        <taxon>Bacteria</taxon>
        <taxon>Pseudomonadati</taxon>
        <taxon>Bacteroidota</taxon>
        <taxon>Sphingobacteriia</taxon>
        <taxon>Sphingobacteriales</taxon>
        <taxon>Sphingobacteriaceae</taxon>
        <taxon>Mucilaginibacter</taxon>
    </lineage>
</organism>
<accession>A0ABY7T1D6</accession>
<reference evidence="2 3" key="1">
    <citation type="submission" date="2023-02" db="EMBL/GenBank/DDBJ databases">
        <title>Genome sequence of Mucilaginibacter jinjuensis strain KACC 16571.</title>
        <authorList>
            <person name="Kim S."/>
            <person name="Heo J."/>
            <person name="Kwon S.-W."/>
        </authorList>
    </citation>
    <scope>NUCLEOTIDE SEQUENCE [LARGE SCALE GENOMIC DNA]</scope>
    <source>
        <strain evidence="2 3">KACC 16571</strain>
    </source>
</reference>
<dbReference type="EMBL" id="CP117167">
    <property type="protein sequence ID" value="WCT10039.1"/>
    <property type="molecule type" value="Genomic_DNA"/>
</dbReference>
<evidence type="ECO:0000313" key="3">
    <source>
        <dbReference type="Proteomes" id="UP001216139"/>
    </source>
</evidence>
<dbReference type="Pfam" id="PF12867">
    <property type="entry name" value="DinB_2"/>
    <property type="match status" value="1"/>
</dbReference>
<evidence type="ECO:0000259" key="1">
    <source>
        <dbReference type="Pfam" id="PF12867"/>
    </source>
</evidence>
<protein>
    <submittedName>
        <fullName evidence="2">DinB family protein</fullName>
    </submittedName>
</protein>
<feature type="domain" description="DinB-like" evidence="1">
    <location>
        <begin position="9"/>
        <end position="144"/>
    </location>
</feature>
<dbReference type="Gene3D" id="1.20.120.450">
    <property type="entry name" value="dinb family like domain"/>
    <property type="match status" value="1"/>
</dbReference>
<dbReference type="Proteomes" id="UP001216139">
    <property type="component" value="Chromosome"/>
</dbReference>
<dbReference type="SUPFAM" id="SSF109854">
    <property type="entry name" value="DinB/YfiT-like putative metalloenzymes"/>
    <property type="match status" value="1"/>
</dbReference>
<name>A0ABY7T1D6_9SPHI</name>
<sequence>MNYAFEVIRKTRVNVLKMVDGLSIEQLNKIPEGFNNNLIWNIGHLIAAQQNICYKRAGLHSDIDEVFFNTYKSDTKPEGNVEEGGFEQIKRLLVSTIDQLELDYNSNAFAGYKPWTVRYNFEINNIDEAIAFLPFHEGLHTGYIMALKRALNR</sequence>
<dbReference type="InterPro" id="IPR034660">
    <property type="entry name" value="DinB/YfiT-like"/>
</dbReference>
<dbReference type="RefSeq" id="WP_273628138.1">
    <property type="nucleotide sequence ID" value="NZ_CP117167.1"/>
</dbReference>
<dbReference type="InterPro" id="IPR024775">
    <property type="entry name" value="DinB-like"/>
</dbReference>
<keyword evidence="3" id="KW-1185">Reference proteome</keyword>
<evidence type="ECO:0000313" key="2">
    <source>
        <dbReference type="EMBL" id="WCT10039.1"/>
    </source>
</evidence>
<gene>
    <name evidence="2" type="ORF">PQO05_15000</name>
</gene>